<evidence type="ECO:0000256" key="1">
    <source>
        <dbReference type="ARBA" id="ARBA00022485"/>
    </source>
</evidence>
<dbReference type="AlphaFoldDB" id="A0A839V0D8"/>
<dbReference type="GO" id="GO:0051539">
    <property type="term" value="F:4 iron, 4 sulfur cluster binding"/>
    <property type="evidence" value="ECO:0007669"/>
    <property type="project" value="UniProtKB-KW"/>
</dbReference>
<dbReference type="SMART" id="SM00987">
    <property type="entry name" value="UreE_C"/>
    <property type="match status" value="1"/>
</dbReference>
<dbReference type="EMBL" id="JACHXV010000005">
    <property type="protein sequence ID" value="MBB3173870.1"/>
    <property type="molecule type" value="Genomic_DNA"/>
</dbReference>
<evidence type="ECO:0000256" key="5">
    <source>
        <dbReference type="ARBA" id="ARBA00023004"/>
    </source>
</evidence>
<proteinExistence type="predicted"/>
<evidence type="ECO:0000256" key="3">
    <source>
        <dbReference type="ARBA" id="ARBA00022763"/>
    </source>
</evidence>
<protein>
    <submittedName>
        <fullName evidence="10">DNA polymerase</fullName>
        <ecNumber evidence="10">2.7.7.7</ecNumber>
    </submittedName>
</protein>
<name>A0A839V0D8_9PROT</name>
<reference evidence="10 11" key="1">
    <citation type="submission" date="2020-08" db="EMBL/GenBank/DDBJ databases">
        <title>Genomic Encyclopedia of Type Strains, Phase III (KMG-III): the genomes of soil and plant-associated and newly described type strains.</title>
        <authorList>
            <person name="Whitman W."/>
        </authorList>
    </citation>
    <scope>NUCLEOTIDE SEQUENCE [LARGE SCALE GENOMIC DNA]</scope>
    <source>
        <strain evidence="10 11">CECT 8088</strain>
    </source>
</reference>
<feature type="domain" description="Uracil-DNA glycosylase-like" evidence="9">
    <location>
        <begin position="107"/>
        <end position="282"/>
    </location>
</feature>
<keyword evidence="5" id="KW-0408">Iron</keyword>
<organism evidence="10 11">
    <name type="scientific">Endobacter medicaginis</name>
    <dbReference type="NCBI Taxonomy" id="1181271"/>
    <lineage>
        <taxon>Bacteria</taxon>
        <taxon>Pseudomonadati</taxon>
        <taxon>Pseudomonadota</taxon>
        <taxon>Alphaproteobacteria</taxon>
        <taxon>Acetobacterales</taxon>
        <taxon>Acetobacteraceae</taxon>
        <taxon>Endobacter</taxon>
    </lineage>
</organism>
<keyword evidence="7" id="KW-0234">DNA repair</keyword>
<evidence type="ECO:0000256" key="8">
    <source>
        <dbReference type="SAM" id="MobiDB-lite"/>
    </source>
</evidence>
<dbReference type="Proteomes" id="UP000557688">
    <property type="component" value="Unassembled WGS sequence"/>
</dbReference>
<keyword evidence="11" id="KW-1185">Reference proteome</keyword>
<feature type="compositionally biased region" description="Pro residues" evidence="8">
    <location>
        <begin position="50"/>
        <end position="61"/>
    </location>
</feature>
<dbReference type="InterPro" id="IPR005122">
    <property type="entry name" value="Uracil-DNA_glycosylase-like"/>
</dbReference>
<evidence type="ECO:0000256" key="7">
    <source>
        <dbReference type="ARBA" id="ARBA00023204"/>
    </source>
</evidence>
<accession>A0A839V0D8</accession>
<dbReference type="PANTHER" id="PTHR33693">
    <property type="entry name" value="TYPE-5 URACIL-DNA GLYCOSYLASE"/>
    <property type="match status" value="1"/>
</dbReference>
<dbReference type="SMART" id="SM00986">
    <property type="entry name" value="UDG"/>
    <property type="match status" value="1"/>
</dbReference>
<keyword evidence="4" id="KW-0378">Hydrolase</keyword>
<dbReference type="InterPro" id="IPR051536">
    <property type="entry name" value="UDG_Type-4/5"/>
</dbReference>
<evidence type="ECO:0000256" key="4">
    <source>
        <dbReference type="ARBA" id="ARBA00022801"/>
    </source>
</evidence>
<dbReference type="GO" id="GO:0046872">
    <property type="term" value="F:metal ion binding"/>
    <property type="evidence" value="ECO:0007669"/>
    <property type="project" value="UniProtKB-KW"/>
</dbReference>
<feature type="region of interest" description="Disordered" evidence="8">
    <location>
        <begin position="44"/>
        <end position="72"/>
    </location>
</feature>
<dbReference type="GO" id="GO:0003887">
    <property type="term" value="F:DNA-directed DNA polymerase activity"/>
    <property type="evidence" value="ECO:0007669"/>
    <property type="project" value="UniProtKB-EC"/>
</dbReference>
<keyword evidence="2" id="KW-0479">Metal-binding</keyword>
<gene>
    <name evidence="10" type="ORF">FHR90_001702</name>
</gene>
<sequence length="299" mass="30865">MRNSPPGSPTAPDARPALAWLRLLVEWGADEALAESAIDRRLSGPAARSVPPPPGPIPTALPAPALGTPAQRAEAAAASCHDLDALQRAMEGFDDFGLRQAASHTVRVSLGTRARLIVVGETADEDEDRSGEPFAGRAGTGLDRMLGAIGLSRDDCALMAGIAWRPPGGRPPAGVELATCAPFLRRRLVLAARQIVARGGPVAAGHGTGGTDAVRVPALLLGKLPLRLLLADADVASGPRGAARRLDIDAGDGVTVDATALTHPSMLAAQPRLRRPAWHGLLALRARLDSAPDGPITNL</sequence>
<keyword evidence="6" id="KW-0411">Iron-sulfur</keyword>
<dbReference type="Gene3D" id="3.40.470.10">
    <property type="entry name" value="Uracil-DNA glycosylase-like domain"/>
    <property type="match status" value="1"/>
</dbReference>
<dbReference type="PANTHER" id="PTHR33693:SF1">
    <property type="entry name" value="TYPE-4 URACIL-DNA GLYCOSYLASE"/>
    <property type="match status" value="1"/>
</dbReference>
<keyword evidence="10" id="KW-0808">Transferase</keyword>
<dbReference type="EC" id="2.7.7.7" evidence="10"/>
<evidence type="ECO:0000256" key="6">
    <source>
        <dbReference type="ARBA" id="ARBA00023014"/>
    </source>
</evidence>
<evidence type="ECO:0000313" key="10">
    <source>
        <dbReference type="EMBL" id="MBB3173870.1"/>
    </source>
</evidence>
<evidence type="ECO:0000259" key="9">
    <source>
        <dbReference type="SMART" id="SM00986"/>
    </source>
</evidence>
<keyword evidence="10" id="KW-0548">Nucleotidyltransferase</keyword>
<keyword evidence="1" id="KW-0004">4Fe-4S</keyword>
<dbReference type="GO" id="GO:0097506">
    <property type="term" value="F:deaminated base DNA N-glycosylase activity"/>
    <property type="evidence" value="ECO:0007669"/>
    <property type="project" value="UniProtKB-ARBA"/>
</dbReference>
<dbReference type="InterPro" id="IPR036895">
    <property type="entry name" value="Uracil-DNA_glycosylase-like_sf"/>
</dbReference>
<dbReference type="GO" id="GO:0006281">
    <property type="term" value="P:DNA repair"/>
    <property type="evidence" value="ECO:0007669"/>
    <property type="project" value="UniProtKB-KW"/>
</dbReference>
<dbReference type="RefSeq" id="WP_183275041.1">
    <property type="nucleotide sequence ID" value="NZ_JACHXV010000005.1"/>
</dbReference>
<comment type="caution">
    <text evidence="10">The sequence shown here is derived from an EMBL/GenBank/DDBJ whole genome shotgun (WGS) entry which is preliminary data.</text>
</comment>
<evidence type="ECO:0000313" key="11">
    <source>
        <dbReference type="Proteomes" id="UP000557688"/>
    </source>
</evidence>
<keyword evidence="3" id="KW-0227">DNA damage</keyword>
<dbReference type="SUPFAM" id="SSF52141">
    <property type="entry name" value="Uracil-DNA glycosylase-like"/>
    <property type="match status" value="1"/>
</dbReference>
<evidence type="ECO:0000256" key="2">
    <source>
        <dbReference type="ARBA" id="ARBA00022723"/>
    </source>
</evidence>
<dbReference type="Pfam" id="PF03167">
    <property type="entry name" value="UDG"/>
    <property type="match status" value="1"/>
</dbReference>